<feature type="compositionally biased region" description="Basic and acidic residues" evidence="1">
    <location>
        <begin position="214"/>
        <end position="242"/>
    </location>
</feature>
<evidence type="ECO:0000313" key="3">
    <source>
        <dbReference type="EMBL" id="KAB1219202.1"/>
    </source>
</evidence>
<evidence type="ECO:0000313" key="4">
    <source>
        <dbReference type="Proteomes" id="UP000516437"/>
    </source>
</evidence>
<feature type="signal peptide" evidence="2">
    <location>
        <begin position="1"/>
        <end position="22"/>
    </location>
</feature>
<dbReference type="InterPro" id="IPR051308">
    <property type="entry name" value="Proline-rich_CW_protein"/>
</dbReference>
<feature type="compositionally biased region" description="Basic residues" evidence="1">
    <location>
        <begin position="275"/>
        <end position="286"/>
    </location>
</feature>
<dbReference type="OrthoDB" id="1816224at2759"/>
<reference evidence="3 4" key="1">
    <citation type="journal article" date="2019" name="Plant Biotechnol. J.">
        <title>The red bayberry genome and genetic basis of sex determination.</title>
        <authorList>
            <person name="Jia H.M."/>
            <person name="Jia H.J."/>
            <person name="Cai Q.L."/>
            <person name="Wang Y."/>
            <person name="Zhao H.B."/>
            <person name="Yang W.F."/>
            <person name="Wang G.Y."/>
            <person name="Li Y.H."/>
            <person name="Zhan D.L."/>
            <person name="Shen Y.T."/>
            <person name="Niu Q.F."/>
            <person name="Chang L."/>
            <person name="Qiu J."/>
            <person name="Zhao L."/>
            <person name="Xie H.B."/>
            <person name="Fu W.Y."/>
            <person name="Jin J."/>
            <person name="Li X.W."/>
            <person name="Jiao Y."/>
            <person name="Zhou C.C."/>
            <person name="Tu T."/>
            <person name="Chai C.Y."/>
            <person name="Gao J.L."/>
            <person name="Fan L.J."/>
            <person name="van de Weg E."/>
            <person name="Wang J.Y."/>
            <person name="Gao Z.S."/>
        </authorList>
    </citation>
    <scope>NUCLEOTIDE SEQUENCE [LARGE SCALE GENOMIC DNA]</scope>
    <source>
        <tissue evidence="3">Leaves</tissue>
    </source>
</reference>
<feature type="compositionally biased region" description="Pro residues" evidence="1">
    <location>
        <begin position="62"/>
        <end position="79"/>
    </location>
</feature>
<gene>
    <name evidence="3" type="ORF">CJ030_MR3G028959</name>
</gene>
<feature type="compositionally biased region" description="Polar residues" evidence="1">
    <location>
        <begin position="259"/>
        <end position="269"/>
    </location>
</feature>
<feature type="compositionally biased region" description="Basic residues" evidence="1">
    <location>
        <begin position="246"/>
        <end position="255"/>
    </location>
</feature>
<feature type="region of interest" description="Disordered" evidence="1">
    <location>
        <begin position="24"/>
        <end position="101"/>
    </location>
</feature>
<evidence type="ECO:0000256" key="2">
    <source>
        <dbReference type="SAM" id="SignalP"/>
    </source>
</evidence>
<protein>
    <recommendedName>
        <fullName evidence="5">Early nodulin-75</fullName>
    </recommendedName>
</protein>
<evidence type="ECO:0008006" key="5">
    <source>
        <dbReference type="Google" id="ProtNLM"/>
    </source>
</evidence>
<evidence type="ECO:0000256" key="1">
    <source>
        <dbReference type="SAM" id="MobiDB-lite"/>
    </source>
</evidence>
<dbReference type="Proteomes" id="UP000516437">
    <property type="component" value="Chromosome 3"/>
</dbReference>
<dbReference type="AlphaFoldDB" id="A0A6A1W1W9"/>
<comment type="caution">
    <text evidence="3">The sequence shown here is derived from an EMBL/GenBank/DDBJ whole genome shotgun (WGS) entry which is preliminary data.</text>
</comment>
<sequence length="354" mass="39799">MTYTHLLLLFLALVVLTTPSHADYQKPPVPIQKPPPVEKPSPPVYNPPRKGNPPKGEKPPPKVKPPPTLPPKVKPPPTDFCPTRKVHGYKRQRIPPISTHHEAKNDYYQILSSVLLGAVLLSTASLADCDEPPKHEHKPPKGEKPPAKHNPPTPLNHDEKSFPKHKPEHKPPHEQHPGRHLVESYSLEENSPSLDDKPHKGRKPPPKHNPPTTLDKEEKPFPEHKPPTPSDKPSKHEGEKPPPAHKPPHDHHRGHILLESSSFEENSPSLDGKPHKGRKSPPKHKPPTTLDREEKPFQNTSRQNLVMIVNLPGVGAKNHIKSTNFMIHTNHLMIHTTETVQWRVPMTPTSHLES</sequence>
<dbReference type="EMBL" id="RXIC02000021">
    <property type="protein sequence ID" value="KAB1219202.1"/>
    <property type="molecule type" value="Genomic_DNA"/>
</dbReference>
<feature type="region of interest" description="Disordered" evidence="1">
    <location>
        <begin position="128"/>
        <end position="299"/>
    </location>
</feature>
<proteinExistence type="predicted"/>
<feature type="compositionally biased region" description="Basic and acidic residues" evidence="1">
    <location>
        <begin position="131"/>
        <end position="146"/>
    </location>
</feature>
<feature type="compositionally biased region" description="Pro residues" evidence="1">
    <location>
        <begin position="27"/>
        <end position="46"/>
    </location>
</feature>
<keyword evidence="2" id="KW-0732">Signal</keyword>
<name>A0A6A1W1W9_9ROSI</name>
<organism evidence="3 4">
    <name type="scientific">Morella rubra</name>
    <name type="common">Chinese bayberry</name>
    <dbReference type="NCBI Taxonomy" id="262757"/>
    <lineage>
        <taxon>Eukaryota</taxon>
        <taxon>Viridiplantae</taxon>
        <taxon>Streptophyta</taxon>
        <taxon>Embryophyta</taxon>
        <taxon>Tracheophyta</taxon>
        <taxon>Spermatophyta</taxon>
        <taxon>Magnoliopsida</taxon>
        <taxon>eudicotyledons</taxon>
        <taxon>Gunneridae</taxon>
        <taxon>Pentapetalae</taxon>
        <taxon>rosids</taxon>
        <taxon>fabids</taxon>
        <taxon>Fagales</taxon>
        <taxon>Myricaceae</taxon>
        <taxon>Morella</taxon>
    </lineage>
</organism>
<feature type="compositionally biased region" description="Basic and acidic residues" evidence="1">
    <location>
        <begin position="169"/>
        <end position="182"/>
    </location>
</feature>
<dbReference type="PANTHER" id="PTHR34629">
    <property type="entry name" value="PROLINE-RICH EXTENSIN-LIKE PROTEIN EPR1"/>
    <property type="match status" value="1"/>
</dbReference>
<dbReference type="PRINTS" id="PR01217">
    <property type="entry name" value="PRICHEXTENSN"/>
</dbReference>
<feature type="compositionally biased region" description="Basic residues" evidence="1">
    <location>
        <begin position="84"/>
        <end position="93"/>
    </location>
</feature>
<keyword evidence="4" id="KW-1185">Reference proteome</keyword>
<accession>A0A6A1W1W9</accession>
<dbReference type="PANTHER" id="PTHR34629:SF1">
    <property type="entry name" value="PROLINE-RICH EXTENSIN-LIKE PROTEIN EPR1"/>
    <property type="match status" value="1"/>
</dbReference>
<feature type="chain" id="PRO_5025473924" description="Early nodulin-75" evidence="2">
    <location>
        <begin position="23"/>
        <end position="354"/>
    </location>
</feature>